<dbReference type="InterPro" id="IPR003439">
    <property type="entry name" value="ABC_transporter-like_ATP-bd"/>
</dbReference>
<evidence type="ECO:0000259" key="6">
    <source>
        <dbReference type="PROSITE" id="PS50893"/>
    </source>
</evidence>
<feature type="domain" description="ABC transporter" evidence="6">
    <location>
        <begin position="4"/>
        <end position="249"/>
    </location>
</feature>
<evidence type="ECO:0000256" key="4">
    <source>
        <dbReference type="ARBA" id="ARBA00022741"/>
    </source>
</evidence>
<dbReference type="SMART" id="SM00382">
    <property type="entry name" value="AAA"/>
    <property type="match status" value="2"/>
</dbReference>
<dbReference type="NCBIfam" id="NF008453">
    <property type="entry name" value="PRK11308.1"/>
    <property type="match status" value="2"/>
</dbReference>
<evidence type="ECO:0000256" key="3">
    <source>
        <dbReference type="ARBA" id="ARBA00022448"/>
    </source>
</evidence>
<comment type="subcellular location">
    <subcellularLocation>
        <location evidence="1">Cell inner membrane</location>
        <topology evidence="1">Peripheral membrane protein</topology>
    </subcellularLocation>
</comment>
<dbReference type="InterPro" id="IPR017871">
    <property type="entry name" value="ABC_transporter-like_CS"/>
</dbReference>
<evidence type="ECO:0000256" key="5">
    <source>
        <dbReference type="ARBA" id="ARBA00022840"/>
    </source>
</evidence>
<dbReference type="RefSeq" id="WP_369314785.1">
    <property type="nucleotide sequence ID" value="NZ_JBEHZE010000002.1"/>
</dbReference>
<keyword evidence="4" id="KW-0547">Nucleotide-binding</keyword>
<name>A0ABV3Z7E9_9PROT</name>
<dbReference type="GO" id="GO:0005524">
    <property type="term" value="F:ATP binding"/>
    <property type="evidence" value="ECO:0007669"/>
    <property type="project" value="UniProtKB-KW"/>
</dbReference>
<evidence type="ECO:0000313" key="8">
    <source>
        <dbReference type="Proteomes" id="UP001560685"/>
    </source>
</evidence>
<dbReference type="Pfam" id="PF00005">
    <property type="entry name" value="ABC_tran"/>
    <property type="match status" value="2"/>
</dbReference>
<comment type="similarity">
    <text evidence="2">Belongs to the ABC transporter superfamily.</text>
</comment>
<dbReference type="InterPro" id="IPR013563">
    <property type="entry name" value="Oligopep_ABC_C"/>
</dbReference>
<sequence>MSLLKIEKLCVSIGHASILKSISLQLNAGEIVGLAGESGSGKSMTAMAVLGLLPPKANMSGTVKLENAILSGASENDLCAIRGRDIGIIFQEPMTALNPVMTIGDQIAETVRIHRKVSRTEARTIAREMLDRVGLRAPQFGLGRYPHNLSGGQRQRVAIAIALALKPKLIIADEPTTALDVTTQAEILDLLNRLVREDGAAMILVTHDLAVVAQVADRVVVMKHGEIVDEGSVDHVFRNSNNPYTVKLIKNTDHQPERAEQGGRSGKPVLQVEQLVREYAGRRKLLKPDPPFRAVDNVSFEICPHENVGLVGESGCGKSTLLRTILGLDAPQAGEVRVFGESFPARNLAKTKELRRKIQVVFQDPFGSFDPRWRVEKIIAENFHLYDRAISSKQERMRIEAMLEQVGLNGRDADRFPHEFSGGQRQRIAIARALITEPSVIALDEAVSALDVTVRAKVLDLLADLSDRLGVAYLFVTHDLTVVRSITDRVMVMKAGKIVEEGDTEAVFSNPQHPYTIDLLNAAPNLNRALERRKAIGHPTEVSQ</sequence>
<keyword evidence="5 7" id="KW-0067">ATP-binding</keyword>
<accession>A0ABV3Z7E9</accession>
<evidence type="ECO:0000256" key="2">
    <source>
        <dbReference type="ARBA" id="ARBA00005417"/>
    </source>
</evidence>
<dbReference type="PROSITE" id="PS00211">
    <property type="entry name" value="ABC_TRANSPORTER_1"/>
    <property type="match status" value="2"/>
</dbReference>
<evidence type="ECO:0000256" key="1">
    <source>
        <dbReference type="ARBA" id="ARBA00004417"/>
    </source>
</evidence>
<dbReference type="PROSITE" id="PS50893">
    <property type="entry name" value="ABC_TRANSPORTER_2"/>
    <property type="match status" value="2"/>
</dbReference>
<dbReference type="InterPro" id="IPR050319">
    <property type="entry name" value="ABC_transp_ATP-bind"/>
</dbReference>
<organism evidence="7 8">
    <name type="scientific">Hyphococcus lacteus</name>
    <dbReference type="NCBI Taxonomy" id="3143536"/>
    <lineage>
        <taxon>Bacteria</taxon>
        <taxon>Pseudomonadati</taxon>
        <taxon>Pseudomonadota</taxon>
        <taxon>Alphaproteobacteria</taxon>
        <taxon>Parvularculales</taxon>
        <taxon>Parvularculaceae</taxon>
        <taxon>Hyphococcus</taxon>
    </lineage>
</organism>
<gene>
    <name evidence="7" type="ORF">ABFZ84_14430</name>
</gene>
<dbReference type="Pfam" id="PF08352">
    <property type="entry name" value="oligo_HPY"/>
    <property type="match status" value="1"/>
</dbReference>
<comment type="caution">
    <text evidence="7">The sequence shown here is derived from an EMBL/GenBank/DDBJ whole genome shotgun (WGS) entry which is preliminary data.</text>
</comment>
<dbReference type="EMBL" id="JBEHZE010000002">
    <property type="protein sequence ID" value="MEX6634744.1"/>
    <property type="molecule type" value="Genomic_DNA"/>
</dbReference>
<dbReference type="InterPro" id="IPR027417">
    <property type="entry name" value="P-loop_NTPase"/>
</dbReference>
<dbReference type="Proteomes" id="UP001560685">
    <property type="component" value="Unassembled WGS sequence"/>
</dbReference>
<keyword evidence="8" id="KW-1185">Reference proteome</keyword>
<protein>
    <submittedName>
        <fullName evidence="7">Dipeptide ABC transporter ATP-binding protein</fullName>
    </submittedName>
</protein>
<dbReference type="InterPro" id="IPR003593">
    <property type="entry name" value="AAA+_ATPase"/>
</dbReference>
<feature type="domain" description="ABC transporter" evidence="6">
    <location>
        <begin position="270"/>
        <end position="520"/>
    </location>
</feature>
<evidence type="ECO:0000313" key="7">
    <source>
        <dbReference type="EMBL" id="MEX6634744.1"/>
    </source>
</evidence>
<dbReference type="NCBIfam" id="NF007739">
    <property type="entry name" value="PRK10419.1"/>
    <property type="match status" value="2"/>
</dbReference>
<keyword evidence="3" id="KW-0813">Transport</keyword>
<dbReference type="SUPFAM" id="SSF52540">
    <property type="entry name" value="P-loop containing nucleoside triphosphate hydrolases"/>
    <property type="match status" value="2"/>
</dbReference>
<dbReference type="PANTHER" id="PTHR43776">
    <property type="entry name" value="TRANSPORT ATP-BINDING PROTEIN"/>
    <property type="match status" value="1"/>
</dbReference>
<dbReference type="Gene3D" id="3.40.50.300">
    <property type="entry name" value="P-loop containing nucleotide triphosphate hydrolases"/>
    <property type="match status" value="2"/>
</dbReference>
<reference evidence="7 8" key="1">
    <citation type="submission" date="2024-05" db="EMBL/GenBank/DDBJ databases">
        <title>Three bacterial strains, DH-69, EH-24, and ECK-19 isolated from coastal sediments.</title>
        <authorList>
            <person name="Ye Y.-Q."/>
            <person name="Du Z.-J."/>
        </authorList>
    </citation>
    <scope>NUCLEOTIDE SEQUENCE [LARGE SCALE GENOMIC DNA]</scope>
    <source>
        <strain evidence="7 8">ECK-19</strain>
    </source>
</reference>
<proteinExistence type="inferred from homology"/>
<dbReference type="PANTHER" id="PTHR43776:SF7">
    <property type="entry name" value="D,D-DIPEPTIDE TRANSPORT ATP-BINDING PROTEIN DDPF-RELATED"/>
    <property type="match status" value="1"/>
</dbReference>
<dbReference type="CDD" id="cd03257">
    <property type="entry name" value="ABC_NikE_OppD_transporters"/>
    <property type="match status" value="2"/>
</dbReference>